<accession>A0A226DCS0</accession>
<name>A0A226DCS0_FOLCA</name>
<feature type="chain" id="PRO_5012420599" evidence="1">
    <location>
        <begin position="18"/>
        <end position="212"/>
    </location>
</feature>
<evidence type="ECO:0000313" key="2">
    <source>
        <dbReference type="EMBL" id="OXA43322.1"/>
    </source>
</evidence>
<evidence type="ECO:0000256" key="1">
    <source>
        <dbReference type="SAM" id="SignalP"/>
    </source>
</evidence>
<dbReference type="InterPro" id="IPR014756">
    <property type="entry name" value="Ig_E-set"/>
</dbReference>
<dbReference type="EMBL" id="LNIX01000023">
    <property type="protein sequence ID" value="OXA43322.1"/>
    <property type="molecule type" value="Genomic_DNA"/>
</dbReference>
<protein>
    <submittedName>
        <fullName evidence="2">Mite group 2 allergen Lep d 2</fullName>
    </submittedName>
</protein>
<dbReference type="Proteomes" id="UP000198287">
    <property type="component" value="Unassembled WGS sequence"/>
</dbReference>
<keyword evidence="3" id="KW-1185">Reference proteome</keyword>
<dbReference type="Gene3D" id="2.60.40.770">
    <property type="match status" value="1"/>
</dbReference>
<dbReference type="SUPFAM" id="SSF81296">
    <property type="entry name" value="E set domains"/>
    <property type="match status" value="1"/>
</dbReference>
<organism evidence="2 3">
    <name type="scientific">Folsomia candida</name>
    <name type="common">Springtail</name>
    <dbReference type="NCBI Taxonomy" id="158441"/>
    <lineage>
        <taxon>Eukaryota</taxon>
        <taxon>Metazoa</taxon>
        <taxon>Ecdysozoa</taxon>
        <taxon>Arthropoda</taxon>
        <taxon>Hexapoda</taxon>
        <taxon>Collembola</taxon>
        <taxon>Entomobryomorpha</taxon>
        <taxon>Isotomoidea</taxon>
        <taxon>Isotomidae</taxon>
        <taxon>Proisotominae</taxon>
        <taxon>Folsomia</taxon>
    </lineage>
</organism>
<keyword evidence="1" id="KW-0732">Signal</keyword>
<comment type="caution">
    <text evidence="2">The sequence shown here is derived from an EMBL/GenBank/DDBJ whole genome shotgun (WGS) entry which is preliminary data.</text>
</comment>
<evidence type="ECO:0000313" key="3">
    <source>
        <dbReference type="Proteomes" id="UP000198287"/>
    </source>
</evidence>
<gene>
    <name evidence="2" type="ORF">Fcan01_22022</name>
</gene>
<sequence>MKLLAIVLLSMMRSALGGVVTFQRCGGTLTELRVENCEGSTCRLNPGTLYITEGDLIPSSASSQLHLKVTTTYFTGEVTIIDTNLDDSSVQPGQTYTIRFTIVPNDVLAGSTLPIRATISDVASGRVEICAHFQVFFSDGNRVDCVTFPGREQPLSGGTSAAPPICIARDRSTPTSRWRDFLPPHESAAPPSPNVTLCHGFLGPLPPMLTVT</sequence>
<reference evidence="2 3" key="1">
    <citation type="submission" date="2015-12" db="EMBL/GenBank/DDBJ databases">
        <title>The genome of Folsomia candida.</title>
        <authorList>
            <person name="Faddeeva A."/>
            <person name="Derks M.F."/>
            <person name="Anvar Y."/>
            <person name="Smit S."/>
            <person name="Van Straalen N."/>
            <person name="Roelofs D."/>
        </authorList>
    </citation>
    <scope>NUCLEOTIDE SEQUENCE [LARGE SCALE GENOMIC DNA]</scope>
    <source>
        <strain evidence="2 3">VU population</strain>
        <tissue evidence="2">Whole body</tissue>
    </source>
</reference>
<feature type="signal peptide" evidence="1">
    <location>
        <begin position="1"/>
        <end position="17"/>
    </location>
</feature>
<proteinExistence type="predicted"/>
<dbReference type="AlphaFoldDB" id="A0A226DCS0"/>